<evidence type="ECO:0008006" key="4">
    <source>
        <dbReference type="Google" id="ProtNLM"/>
    </source>
</evidence>
<dbReference type="AlphaFoldDB" id="A0A9W9KBI0"/>
<gene>
    <name evidence="2" type="ORF">N7456_006252</name>
</gene>
<dbReference type="OrthoDB" id="412788at2759"/>
<proteinExistence type="inferred from homology"/>
<comment type="caution">
    <text evidence="2">The sequence shown here is derived from an EMBL/GenBank/DDBJ whole genome shotgun (WGS) entry which is preliminary data.</text>
</comment>
<dbReference type="PANTHER" id="PTHR34598:SF3">
    <property type="entry name" value="OXIDOREDUCTASE AN1597"/>
    <property type="match status" value="1"/>
</dbReference>
<protein>
    <recommendedName>
        <fullName evidence="4">Methyltransferase</fullName>
    </recommendedName>
</protein>
<reference evidence="2" key="2">
    <citation type="journal article" date="2023" name="IMA Fungus">
        <title>Comparative genomic study of the Penicillium genus elucidates a diverse pangenome and 15 lateral gene transfer events.</title>
        <authorList>
            <person name="Petersen C."/>
            <person name="Sorensen T."/>
            <person name="Nielsen M.R."/>
            <person name="Sondergaard T.E."/>
            <person name="Sorensen J.L."/>
            <person name="Fitzpatrick D.A."/>
            <person name="Frisvad J.C."/>
            <person name="Nielsen K.L."/>
        </authorList>
    </citation>
    <scope>NUCLEOTIDE SEQUENCE</scope>
    <source>
        <strain evidence="2">IBT 30069</strain>
    </source>
</reference>
<name>A0A9W9KBI0_9EURO</name>
<comment type="similarity">
    <text evidence="1">Belongs to the asaB hydroxylase/desaturase family.</text>
</comment>
<dbReference type="NCBIfam" id="NF041278">
    <property type="entry name" value="CmcJ_NvfI_EfuI"/>
    <property type="match status" value="1"/>
</dbReference>
<reference evidence="2" key="1">
    <citation type="submission" date="2022-11" db="EMBL/GenBank/DDBJ databases">
        <authorList>
            <person name="Petersen C."/>
        </authorList>
    </citation>
    <scope>NUCLEOTIDE SEQUENCE</scope>
    <source>
        <strain evidence="2">IBT 30069</strain>
    </source>
</reference>
<organism evidence="2 3">
    <name type="scientific">Penicillium angulare</name>
    <dbReference type="NCBI Taxonomy" id="116970"/>
    <lineage>
        <taxon>Eukaryota</taxon>
        <taxon>Fungi</taxon>
        <taxon>Dikarya</taxon>
        <taxon>Ascomycota</taxon>
        <taxon>Pezizomycotina</taxon>
        <taxon>Eurotiomycetes</taxon>
        <taxon>Eurotiomycetidae</taxon>
        <taxon>Eurotiales</taxon>
        <taxon>Aspergillaceae</taxon>
        <taxon>Penicillium</taxon>
    </lineage>
</organism>
<keyword evidence="3" id="KW-1185">Reference proteome</keyword>
<evidence type="ECO:0000256" key="1">
    <source>
        <dbReference type="ARBA" id="ARBA00023604"/>
    </source>
</evidence>
<dbReference type="GO" id="GO:0016491">
    <property type="term" value="F:oxidoreductase activity"/>
    <property type="evidence" value="ECO:0007669"/>
    <property type="project" value="InterPro"/>
</dbReference>
<evidence type="ECO:0000313" key="3">
    <source>
        <dbReference type="Proteomes" id="UP001149165"/>
    </source>
</evidence>
<evidence type="ECO:0000313" key="2">
    <source>
        <dbReference type="EMBL" id="KAJ5100200.1"/>
    </source>
</evidence>
<dbReference type="Proteomes" id="UP001149165">
    <property type="component" value="Unassembled WGS sequence"/>
</dbReference>
<dbReference type="InterPro" id="IPR044053">
    <property type="entry name" value="AsaB-like"/>
</dbReference>
<dbReference type="PANTHER" id="PTHR34598">
    <property type="entry name" value="BLL6449 PROTEIN"/>
    <property type="match status" value="1"/>
</dbReference>
<dbReference type="EMBL" id="JAPQKH010000004">
    <property type="protein sequence ID" value="KAJ5100200.1"/>
    <property type="molecule type" value="Genomic_DNA"/>
</dbReference>
<sequence length="292" mass="33291">MAAIPPNMSSHINFIADLPKYKVEKPFFFHHSVTANLDVEEKKATDNLTLLPQPVKISSMRDNDNISLDRNGFCYIQHQSKYLPGSAISLELRTLYAKETEELLTSSFNAELAFCYDVKLRSNSPEGNGAYELGHPLFVENTVAFPHSDISLASASPEIKGLLDEDQLKTYSQPGYRFRLINTWRSLLPKCEDRPLVLCDYSSLDMDDLVATDRVRPNRSKELYILKYSQSQQWYWLPDQRSDELFMFLVYDSLSDGNARLCPHTSVDNPLAPIDAPPRESVETRTLVITKM</sequence>
<accession>A0A9W9KBI0</accession>